<evidence type="ECO:0000256" key="2">
    <source>
        <dbReference type="ARBA" id="ARBA00001966"/>
    </source>
</evidence>
<keyword evidence="12 21" id="KW-0418">Kinase</keyword>
<keyword evidence="8" id="KW-0597">Phosphoprotein</keyword>
<keyword evidence="16" id="KW-0411">Iron-sulfur</keyword>
<dbReference type="InterPro" id="IPR036890">
    <property type="entry name" value="HATPase_C_sf"/>
</dbReference>
<dbReference type="SUPFAM" id="SSF55874">
    <property type="entry name" value="ATPase domain of HSP90 chaperone/DNA topoisomerase II/histidine kinase"/>
    <property type="match status" value="1"/>
</dbReference>
<keyword evidence="15" id="KW-0902">Two-component regulatory system</keyword>
<keyword evidence="22" id="KW-1185">Reference proteome</keyword>
<comment type="catalytic activity">
    <reaction evidence="1">
        <text>ATP + protein L-histidine = ADP + protein N-phospho-L-histidine.</text>
        <dbReference type="EC" id="2.7.13.3"/>
    </reaction>
</comment>
<dbReference type="PROSITE" id="PS50109">
    <property type="entry name" value="HIS_KIN"/>
    <property type="match status" value="1"/>
</dbReference>
<protein>
    <recommendedName>
        <fullName evidence="5">Oxygen sensor histidine kinase NreB</fullName>
        <ecNumber evidence="4">2.7.13.3</ecNumber>
    </recommendedName>
    <alternativeName>
        <fullName evidence="18">Nitrogen regulation protein B</fullName>
    </alternativeName>
</protein>
<comment type="cofactor">
    <cofactor evidence="2">
        <name>[4Fe-4S] cluster</name>
        <dbReference type="ChEBI" id="CHEBI:49883"/>
    </cofactor>
</comment>
<keyword evidence="13" id="KW-0067">ATP-binding</keyword>
<dbReference type="CDD" id="cd16917">
    <property type="entry name" value="HATPase_UhpB-NarQ-NarX-like"/>
    <property type="match status" value="1"/>
</dbReference>
<evidence type="ECO:0000256" key="17">
    <source>
        <dbReference type="ARBA" id="ARBA00024827"/>
    </source>
</evidence>
<evidence type="ECO:0000313" key="22">
    <source>
        <dbReference type="Proteomes" id="UP000290545"/>
    </source>
</evidence>
<reference evidence="21 22" key="1">
    <citation type="submission" date="2019-01" db="EMBL/GenBank/DDBJ databases">
        <title>Filimonas sp. strain TTM-71.</title>
        <authorList>
            <person name="Chen W.-M."/>
        </authorList>
    </citation>
    <scope>NUCLEOTIDE SEQUENCE [LARGE SCALE GENOMIC DNA]</scope>
    <source>
        <strain evidence="21 22">TTM-71</strain>
    </source>
</reference>
<dbReference type="InterPro" id="IPR003594">
    <property type="entry name" value="HATPase_dom"/>
</dbReference>
<dbReference type="GO" id="GO:0005737">
    <property type="term" value="C:cytoplasm"/>
    <property type="evidence" value="ECO:0007669"/>
    <property type="project" value="UniProtKB-SubCell"/>
</dbReference>
<evidence type="ECO:0000259" key="20">
    <source>
        <dbReference type="PROSITE" id="PS50109"/>
    </source>
</evidence>
<evidence type="ECO:0000256" key="9">
    <source>
        <dbReference type="ARBA" id="ARBA00022679"/>
    </source>
</evidence>
<dbReference type="InterPro" id="IPR011990">
    <property type="entry name" value="TPR-like_helical_dom_sf"/>
</dbReference>
<dbReference type="GO" id="GO:0046872">
    <property type="term" value="F:metal ion binding"/>
    <property type="evidence" value="ECO:0007669"/>
    <property type="project" value="UniProtKB-KW"/>
</dbReference>
<feature type="domain" description="Histidine kinase" evidence="20">
    <location>
        <begin position="580"/>
        <end position="666"/>
    </location>
</feature>
<dbReference type="PANTHER" id="PTHR24421:SF10">
    <property type="entry name" value="NITRATE_NITRITE SENSOR PROTEIN NARQ"/>
    <property type="match status" value="1"/>
</dbReference>
<evidence type="ECO:0000256" key="11">
    <source>
        <dbReference type="ARBA" id="ARBA00022741"/>
    </source>
</evidence>
<dbReference type="OrthoDB" id="617348at2"/>
<dbReference type="Pfam" id="PF02518">
    <property type="entry name" value="HATPase_c"/>
    <property type="match status" value="1"/>
</dbReference>
<evidence type="ECO:0000313" key="21">
    <source>
        <dbReference type="EMBL" id="RXK86538.1"/>
    </source>
</evidence>
<evidence type="ECO:0000256" key="14">
    <source>
        <dbReference type="ARBA" id="ARBA00023004"/>
    </source>
</evidence>
<evidence type="ECO:0000256" key="15">
    <source>
        <dbReference type="ARBA" id="ARBA00023012"/>
    </source>
</evidence>
<dbReference type="Proteomes" id="UP000290545">
    <property type="component" value="Unassembled WGS sequence"/>
</dbReference>
<name>A0A4Q1DC66_9BACT</name>
<feature type="transmembrane region" description="Helical" evidence="19">
    <location>
        <begin position="413"/>
        <end position="433"/>
    </location>
</feature>
<dbReference type="InterPro" id="IPR004358">
    <property type="entry name" value="Sig_transdc_His_kin-like_C"/>
</dbReference>
<dbReference type="EMBL" id="SDHZ01000001">
    <property type="protein sequence ID" value="RXK86538.1"/>
    <property type="molecule type" value="Genomic_DNA"/>
</dbReference>
<dbReference type="RefSeq" id="WP_129002287.1">
    <property type="nucleotide sequence ID" value="NZ_SDHZ01000001.1"/>
</dbReference>
<evidence type="ECO:0000256" key="8">
    <source>
        <dbReference type="ARBA" id="ARBA00022553"/>
    </source>
</evidence>
<evidence type="ECO:0000256" key="19">
    <source>
        <dbReference type="SAM" id="Phobius"/>
    </source>
</evidence>
<organism evidence="21 22">
    <name type="scientific">Filimonas effusa</name>
    <dbReference type="NCBI Taxonomy" id="2508721"/>
    <lineage>
        <taxon>Bacteria</taxon>
        <taxon>Pseudomonadati</taxon>
        <taxon>Bacteroidota</taxon>
        <taxon>Chitinophagia</taxon>
        <taxon>Chitinophagales</taxon>
        <taxon>Chitinophagaceae</taxon>
        <taxon>Filimonas</taxon>
    </lineage>
</organism>
<dbReference type="PANTHER" id="PTHR24421">
    <property type="entry name" value="NITRATE/NITRITE SENSOR PROTEIN NARX-RELATED"/>
    <property type="match status" value="1"/>
</dbReference>
<dbReference type="InterPro" id="IPR019734">
    <property type="entry name" value="TPR_rpt"/>
</dbReference>
<keyword evidence="7" id="KW-0963">Cytoplasm</keyword>
<evidence type="ECO:0000256" key="5">
    <source>
        <dbReference type="ARBA" id="ARBA00017322"/>
    </source>
</evidence>
<dbReference type="SMART" id="SM00028">
    <property type="entry name" value="TPR"/>
    <property type="match status" value="4"/>
</dbReference>
<evidence type="ECO:0000256" key="4">
    <source>
        <dbReference type="ARBA" id="ARBA00012438"/>
    </source>
</evidence>
<keyword evidence="14" id="KW-0408">Iron</keyword>
<dbReference type="SMART" id="SM00387">
    <property type="entry name" value="HATPase_c"/>
    <property type="match status" value="1"/>
</dbReference>
<evidence type="ECO:0000256" key="18">
    <source>
        <dbReference type="ARBA" id="ARBA00030800"/>
    </source>
</evidence>
<accession>A0A4Q1DC66</accession>
<comment type="function">
    <text evidence="17">Member of the two-component regulatory system NreB/NreC involved in the control of dissimilatory nitrate/nitrite reduction in response to oxygen. NreB functions as a direct oxygen sensor histidine kinase which is autophosphorylated, in the absence of oxygen, probably at the conserved histidine residue, and transfers its phosphate group probably to a conserved aspartate residue of NreC. NreB/NreC activates the expression of the nitrate (narGHJI) and nitrite (nir) reductase operons, as well as the putative nitrate transporter gene narT.</text>
</comment>
<evidence type="ECO:0000256" key="16">
    <source>
        <dbReference type="ARBA" id="ARBA00023014"/>
    </source>
</evidence>
<keyword evidence="11" id="KW-0547">Nucleotide-binding</keyword>
<dbReference type="PRINTS" id="PR00344">
    <property type="entry name" value="BCTRLSENSOR"/>
</dbReference>
<comment type="subcellular location">
    <subcellularLocation>
        <location evidence="3">Cytoplasm</location>
    </subcellularLocation>
</comment>
<dbReference type="Gene3D" id="1.20.5.1930">
    <property type="match status" value="1"/>
</dbReference>
<dbReference type="Gene3D" id="1.25.40.10">
    <property type="entry name" value="Tetratricopeptide repeat domain"/>
    <property type="match status" value="2"/>
</dbReference>
<keyword evidence="6" id="KW-0004">4Fe-4S</keyword>
<dbReference type="Gene3D" id="3.30.565.10">
    <property type="entry name" value="Histidine kinase-like ATPase, C-terminal domain"/>
    <property type="match status" value="1"/>
</dbReference>
<dbReference type="InterPro" id="IPR011712">
    <property type="entry name" value="Sig_transdc_His_kin_sub3_dim/P"/>
</dbReference>
<dbReference type="InterPro" id="IPR005467">
    <property type="entry name" value="His_kinase_dom"/>
</dbReference>
<evidence type="ECO:0000256" key="1">
    <source>
        <dbReference type="ARBA" id="ARBA00000085"/>
    </source>
</evidence>
<keyword evidence="19" id="KW-0812">Transmembrane</keyword>
<dbReference type="Pfam" id="PF07730">
    <property type="entry name" value="HisKA_3"/>
    <property type="match status" value="1"/>
</dbReference>
<keyword evidence="19" id="KW-1133">Transmembrane helix</keyword>
<comment type="caution">
    <text evidence="21">The sequence shown here is derived from an EMBL/GenBank/DDBJ whole genome shotgun (WGS) entry which is preliminary data.</text>
</comment>
<proteinExistence type="predicted"/>
<evidence type="ECO:0000256" key="13">
    <source>
        <dbReference type="ARBA" id="ARBA00022840"/>
    </source>
</evidence>
<evidence type="ECO:0000256" key="12">
    <source>
        <dbReference type="ARBA" id="ARBA00022777"/>
    </source>
</evidence>
<dbReference type="SUPFAM" id="SSF48452">
    <property type="entry name" value="TPR-like"/>
    <property type="match status" value="1"/>
</dbReference>
<dbReference type="AlphaFoldDB" id="A0A4Q1DC66"/>
<evidence type="ECO:0000256" key="3">
    <source>
        <dbReference type="ARBA" id="ARBA00004496"/>
    </source>
</evidence>
<keyword evidence="10" id="KW-0479">Metal-binding</keyword>
<dbReference type="EC" id="2.7.13.3" evidence="4"/>
<dbReference type="GO" id="GO:0051539">
    <property type="term" value="F:4 iron, 4 sulfur cluster binding"/>
    <property type="evidence" value="ECO:0007669"/>
    <property type="project" value="UniProtKB-KW"/>
</dbReference>
<gene>
    <name evidence="21" type="ORF">ESB13_06955</name>
</gene>
<sequence length="675" mass="76144">MNVKMSKLSALIFLCCLVYTRAYEQSTPSSLLLAANSAPDTASINATLRRTHERREKNPDSVIQVYQSLLKTCIEADYAAGIANTMLGLSRVYSIVSDYKKACSYAYKALHYCSNNTEGYELEANVYLTLAQTHYYQGKYDSCAWYRYKTLNLVESGRINDIHTQMKAYGGVLQFWMNAHGDIAHDKYIQQIMQHVNGIEQKALMLKDSSVLVNIYFQKEAYYENMRMRDSSRYYCQLTVDLGRRLKVTPSILVASLLNMAISYLEEQQPQKAFKVINEAIAEIPEQGKGSNRYFIFSHFAMGDALLQQKKYTAAINILQAAIAKADSLHVLPLTDYAHKTLAKTYDAINDPVKAAEQWRLYALVSDSLLKDKKMELVYNVEMKYRIADKDRELAQKELSIARNEARLRTKNLWIGGISTGMLLLVLLGLLLYRNTKHKHKLQAEKIRNLHQEVQIASLQAMISGEEKERSRIARELHDGMGGSLATIRTRLSSVFRKQQATPEISEEFAEIMLLLEEASAELRKTAHNLMPEILLQEGLAKASLLFCERIRKGHLLEVNTEIWGEPKNLPTNVELTAYRIIQELVQNILKHARATQALVQIVFHDSLLCITVEDNGAGMPAGNNGSDGVGLKTIRERVISLNGQMDIASSPGNGTSVYIELNTINSNSTQNVSE</sequence>
<keyword evidence="19" id="KW-0472">Membrane</keyword>
<evidence type="ECO:0000256" key="6">
    <source>
        <dbReference type="ARBA" id="ARBA00022485"/>
    </source>
</evidence>
<dbReference type="GO" id="GO:0046983">
    <property type="term" value="F:protein dimerization activity"/>
    <property type="evidence" value="ECO:0007669"/>
    <property type="project" value="InterPro"/>
</dbReference>
<evidence type="ECO:0000256" key="10">
    <source>
        <dbReference type="ARBA" id="ARBA00022723"/>
    </source>
</evidence>
<keyword evidence="9" id="KW-0808">Transferase</keyword>
<dbReference type="InterPro" id="IPR050482">
    <property type="entry name" value="Sensor_HK_TwoCompSys"/>
</dbReference>
<dbReference type="GO" id="GO:0005524">
    <property type="term" value="F:ATP binding"/>
    <property type="evidence" value="ECO:0007669"/>
    <property type="project" value="UniProtKB-KW"/>
</dbReference>
<dbReference type="GO" id="GO:0016020">
    <property type="term" value="C:membrane"/>
    <property type="evidence" value="ECO:0007669"/>
    <property type="project" value="InterPro"/>
</dbReference>
<evidence type="ECO:0000256" key="7">
    <source>
        <dbReference type="ARBA" id="ARBA00022490"/>
    </source>
</evidence>
<dbReference type="GO" id="GO:0000155">
    <property type="term" value="F:phosphorelay sensor kinase activity"/>
    <property type="evidence" value="ECO:0007669"/>
    <property type="project" value="InterPro"/>
</dbReference>